<dbReference type="PROSITE" id="PS00640">
    <property type="entry name" value="THIOL_PROTEASE_ASN"/>
    <property type="match status" value="1"/>
</dbReference>
<dbReference type="InterPro" id="IPR000668">
    <property type="entry name" value="Peptidase_C1A_C"/>
</dbReference>
<evidence type="ECO:0000313" key="11">
    <source>
        <dbReference type="Proteomes" id="UP000807159"/>
    </source>
</evidence>
<dbReference type="PROSITE" id="PS00139">
    <property type="entry name" value="THIOL_PROTEASE_CYS"/>
    <property type="match status" value="1"/>
</dbReference>
<dbReference type="Gene3D" id="3.90.70.10">
    <property type="entry name" value="Cysteine proteinases"/>
    <property type="match status" value="1"/>
</dbReference>
<evidence type="ECO:0000256" key="3">
    <source>
        <dbReference type="ARBA" id="ARBA00022801"/>
    </source>
</evidence>
<organism evidence="10 11">
    <name type="scientific">Populus deltoides</name>
    <name type="common">Eastern poplar</name>
    <name type="synonym">Eastern cottonwood</name>
    <dbReference type="NCBI Taxonomy" id="3696"/>
    <lineage>
        <taxon>Eukaryota</taxon>
        <taxon>Viridiplantae</taxon>
        <taxon>Streptophyta</taxon>
        <taxon>Embryophyta</taxon>
        <taxon>Tracheophyta</taxon>
        <taxon>Spermatophyta</taxon>
        <taxon>Magnoliopsida</taxon>
        <taxon>eudicotyledons</taxon>
        <taxon>Gunneridae</taxon>
        <taxon>Pentapetalae</taxon>
        <taxon>rosids</taxon>
        <taxon>fabids</taxon>
        <taxon>Malpighiales</taxon>
        <taxon>Salicaceae</taxon>
        <taxon>Saliceae</taxon>
        <taxon>Populus</taxon>
    </lineage>
</organism>
<dbReference type="InterPro" id="IPR025661">
    <property type="entry name" value="Pept_asp_AS"/>
</dbReference>
<evidence type="ECO:0000256" key="6">
    <source>
        <dbReference type="ARBA" id="ARBA00023180"/>
    </source>
</evidence>
<dbReference type="InterPro" id="IPR013201">
    <property type="entry name" value="Prot_inhib_I29"/>
</dbReference>
<dbReference type="SMART" id="SM00645">
    <property type="entry name" value="Pept_C1"/>
    <property type="match status" value="1"/>
</dbReference>
<keyword evidence="5" id="KW-1015">Disulfide bond</keyword>
<dbReference type="AlphaFoldDB" id="A0A8T2XWY6"/>
<evidence type="ECO:0000256" key="7">
    <source>
        <dbReference type="SAM" id="SignalP"/>
    </source>
</evidence>
<evidence type="ECO:0000256" key="2">
    <source>
        <dbReference type="ARBA" id="ARBA00022670"/>
    </source>
</evidence>
<dbReference type="GO" id="GO:0008234">
    <property type="term" value="F:cysteine-type peptidase activity"/>
    <property type="evidence" value="ECO:0007669"/>
    <property type="project" value="UniProtKB-KW"/>
</dbReference>
<dbReference type="InterPro" id="IPR025660">
    <property type="entry name" value="Pept_his_AS"/>
</dbReference>
<accession>A0A8T2XWY6</accession>
<dbReference type="PROSITE" id="PS00639">
    <property type="entry name" value="THIOL_PROTEASE_HIS"/>
    <property type="match status" value="1"/>
</dbReference>
<feature type="signal peptide" evidence="7">
    <location>
        <begin position="1"/>
        <end position="26"/>
    </location>
</feature>
<dbReference type="EMBL" id="JACEGQ020000010">
    <property type="protein sequence ID" value="KAH8497352.1"/>
    <property type="molecule type" value="Genomic_DNA"/>
</dbReference>
<dbReference type="PANTHER" id="PTHR12411">
    <property type="entry name" value="CYSTEINE PROTEASE FAMILY C1-RELATED"/>
    <property type="match status" value="1"/>
</dbReference>
<evidence type="ECO:0000256" key="4">
    <source>
        <dbReference type="ARBA" id="ARBA00022807"/>
    </source>
</evidence>
<evidence type="ECO:0008006" key="12">
    <source>
        <dbReference type="Google" id="ProtNLM"/>
    </source>
</evidence>
<keyword evidence="4" id="KW-0788">Thiol protease</keyword>
<dbReference type="InterPro" id="IPR000169">
    <property type="entry name" value="Pept_cys_AS"/>
</dbReference>
<dbReference type="InterPro" id="IPR013128">
    <property type="entry name" value="Peptidase_C1A"/>
</dbReference>
<name>A0A8T2XWY6_POPDE</name>
<evidence type="ECO:0000256" key="1">
    <source>
        <dbReference type="ARBA" id="ARBA00008455"/>
    </source>
</evidence>
<dbReference type="SUPFAM" id="SSF54001">
    <property type="entry name" value="Cysteine proteinases"/>
    <property type="match status" value="1"/>
</dbReference>
<dbReference type="Proteomes" id="UP000807159">
    <property type="component" value="Chromosome 10"/>
</dbReference>
<keyword evidence="11" id="KW-1185">Reference proteome</keyword>
<feature type="domain" description="Peptidase C1A papain C-terminal" evidence="8">
    <location>
        <begin position="151"/>
        <end position="464"/>
    </location>
</feature>
<keyword evidence="6" id="KW-0325">Glycoprotein</keyword>
<sequence length="468" mass="51766">MIHKTPALTCTAILTVLLAFSSVSVAVTDLYDNPQDPTILQVTDNPTLDNRKFMKNGLNLLGTEEKFKMFIKEHNKEYATREEYVHRFGIFGKNLIRAVEHQALDPTAIHGVTPFMDLTEEEFERMYAGVLGGGTVPVEKGSVSFMDSSGLPDSFDWREKGAVTDVKIQGSCGSCWAFSATGSVEGANFIATGKLLNLSEQQLVDCDRVVSFRFALSISYSDHLDTITASTNNFGLHTSPQFEEVLSYRSRPESSIIYVWSFPWIFAQCDKTDKASCDDGCGGGLMTNAYRYLIEAGGLQEESSYPYTGKSGECKFDPEKIAVKVANFTNIAVDENQIAANLVHHGPLASELPSIMKSSIYGYSAIARTDKHFIWENAVGLNAIFMQTYIGGVSCPLICGKKWLNHGVLLVGYGARGYSILRFGYKPYWIIKNSWGKHWGEKGYYRLCRGHGMCGMNKMVSAVVTKVA</sequence>
<dbReference type="GO" id="GO:0006508">
    <property type="term" value="P:proteolysis"/>
    <property type="evidence" value="ECO:0007669"/>
    <property type="project" value="UniProtKB-KW"/>
</dbReference>
<dbReference type="CDD" id="cd02248">
    <property type="entry name" value="Peptidase_C1A"/>
    <property type="match status" value="1"/>
</dbReference>
<keyword evidence="2" id="KW-0645">Protease</keyword>
<dbReference type="InterPro" id="IPR039417">
    <property type="entry name" value="Peptidase_C1A_papain-like"/>
</dbReference>
<dbReference type="PRINTS" id="PR00705">
    <property type="entry name" value="PAPAIN"/>
</dbReference>
<comment type="caution">
    <text evidence="10">The sequence shown here is derived from an EMBL/GenBank/DDBJ whole genome shotgun (WGS) entry which is preliminary data.</text>
</comment>
<evidence type="ECO:0000259" key="9">
    <source>
        <dbReference type="SMART" id="SM00848"/>
    </source>
</evidence>
<gene>
    <name evidence="10" type="ORF">H0E87_019865</name>
</gene>
<dbReference type="InterPro" id="IPR038765">
    <property type="entry name" value="Papain-like_cys_pep_sf"/>
</dbReference>
<evidence type="ECO:0000313" key="10">
    <source>
        <dbReference type="EMBL" id="KAH8497352.1"/>
    </source>
</evidence>
<dbReference type="Pfam" id="PF08246">
    <property type="entry name" value="Inhibitor_I29"/>
    <property type="match status" value="1"/>
</dbReference>
<proteinExistence type="inferred from homology"/>
<keyword evidence="7" id="KW-0732">Signal</keyword>
<dbReference type="Pfam" id="PF00112">
    <property type="entry name" value="Peptidase_C1"/>
    <property type="match status" value="3"/>
</dbReference>
<dbReference type="SMART" id="SM00848">
    <property type="entry name" value="Inhibitor_I29"/>
    <property type="match status" value="1"/>
</dbReference>
<feature type="chain" id="PRO_5035859516" description="Cysteine protease" evidence="7">
    <location>
        <begin position="27"/>
        <end position="468"/>
    </location>
</feature>
<keyword evidence="3" id="KW-0378">Hydrolase</keyword>
<feature type="domain" description="Cathepsin propeptide inhibitor" evidence="9">
    <location>
        <begin position="67"/>
        <end position="123"/>
    </location>
</feature>
<evidence type="ECO:0000259" key="8">
    <source>
        <dbReference type="SMART" id="SM00645"/>
    </source>
</evidence>
<reference evidence="10" key="1">
    <citation type="journal article" date="2021" name="J. Hered.">
        <title>Genome Assembly of Salicaceae Populus deltoides (Eastern Cottonwood) I-69 Based on Nanopore Sequencing and Hi-C Technologies.</title>
        <authorList>
            <person name="Bai S."/>
            <person name="Wu H."/>
            <person name="Zhang J."/>
            <person name="Pan Z."/>
            <person name="Zhao W."/>
            <person name="Li Z."/>
            <person name="Tong C."/>
        </authorList>
    </citation>
    <scope>NUCLEOTIDE SEQUENCE</scope>
    <source>
        <tissue evidence="10">Leaf</tissue>
    </source>
</reference>
<evidence type="ECO:0000256" key="5">
    <source>
        <dbReference type="ARBA" id="ARBA00023157"/>
    </source>
</evidence>
<comment type="similarity">
    <text evidence="1">Belongs to the peptidase C1 family.</text>
</comment>
<protein>
    <recommendedName>
        <fullName evidence="12">Cysteine protease</fullName>
    </recommendedName>
</protein>